<feature type="domain" description="DUF4097" evidence="3">
    <location>
        <begin position="292"/>
        <end position="409"/>
    </location>
</feature>
<keyword evidence="2" id="KW-1133">Transmembrane helix</keyword>
<evidence type="ECO:0000256" key="2">
    <source>
        <dbReference type="SAM" id="Phobius"/>
    </source>
</evidence>
<evidence type="ECO:0000259" key="3">
    <source>
        <dbReference type="Pfam" id="PF13349"/>
    </source>
</evidence>
<dbReference type="GeneID" id="63803343"/>
<feature type="compositionally biased region" description="Low complexity" evidence="1">
    <location>
        <begin position="75"/>
        <end position="93"/>
    </location>
</feature>
<dbReference type="Proteomes" id="UP000193922">
    <property type="component" value="Unassembled WGS sequence"/>
</dbReference>
<evidence type="ECO:0000313" key="5">
    <source>
        <dbReference type="Proteomes" id="UP000193922"/>
    </source>
</evidence>
<dbReference type="InterPro" id="IPR025164">
    <property type="entry name" value="Toastrack_DUF4097"/>
</dbReference>
<evidence type="ECO:0000256" key="1">
    <source>
        <dbReference type="SAM" id="MobiDB-lite"/>
    </source>
</evidence>
<dbReference type="AlphaFoldDB" id="A0A1Y1WEL8"/>
<sequence>MQVHAADIRKGIKEEEFPVLNEAAALAGTSSQAAAPPPYSPFDPTDISFPDTQPSAPPVPPQQQAAAAISTVSANQNTSPSAPTSTTTQPASQGYQVVRIANGEGESLLPRVRSAQDASGDLRPLATDVHFHHQGQRRHSLQRRRVLHRGRGCLSRCCCQIFSCCCFLVGLAFIIVLFSIAVMIARQVFPPGGDWNCSNLMIQKNETFAFGLSRSLYIESVEGMSISTQAPIPLIVNVVAEAGKSNTRNKIAFVWPRDCVRITLNIAVPPHIGPAAMPLLHVVTSTGSAQALDLAAIPVKDLDIQIHNGPIQLRSLSVLRDIHVVSSNGRISINDVRAPGTSTVESSNGALVVDRTHTSNAVVRASHISGSKELTIRTANGNIALESIDLTTNAGAVDATVHTSNGNIEDIPSKAPGPAPKTIEASSSNSRVELTLSQIRGTFDVKTSNARAQVEGSDDVLKFERNSSSRKMGVYGRAKGGNVTVTSSNGQASLIFDDTLWDH</sequence>
<keyword evidence="2" id="KW-0472">Membrane</keyword>
<accession>A0A1Y1WEL8</accession>
<keyword evidence="5" id="KW-1185">Reference proteome</keyword>
<dbReference type="EMBL" id="MCFD01000003">
    <property type="protein sequence ID" value="ORX71788.1"/>
    <property type="molecule type" value="Genomic_DNA"/>
</dbReference>
<comment type="caution">
    <text evidence="4">The sequence shown here is derived from an EMBL/GenBank/DDBJ whole genome shotgun (WGS) entry which is preliminary data.</text>
</comment>
<dbReference type="RefSeq" id="XP_040745212.1">
    <property type="nucleotide sequence ID" value="XM_040886695.1"/>
</dbReference>
<protein>
    <recommendedName>
        <fullName evidence="3">DUF4097 domain-containing protein</fullName>
    </recommendedName>
</protein>
<organism evidence="4 5">
    <name type="scientific">Linderina pennispora</name>
    <dbReference type="NCBI Taxonomy" id="61395"/>
    <lineage>
        <taxon>Eukaryota</taxon>
        <taxon>Fungi</taxon>
        <taxon>Fungi incertae sedis</taxon>
        <taxon>Zoopagomycota</taxon>
        <taxon>Kickxellomycotina</taxon>
        <taxon>Kickxellomycetes</taxon>
        <taxon>Kickxellales</taxon>
        <taxon>Kickxellaceae</taxon>
        <taxon>Linderina</taxon>
    </lineage>
</organism>
<dbReference type="Pfam" id="PF13349">
    <property type="entry name" value="DUF4097"/>
    <property type="match status" value="1"/>
</dbReference>
<proteinExistence type="predicted"/>
<feature type="region of interest" description="Disordered" evidence="1">
    <location>
        <begin position="28"/>
        <end position="93"/>
    </location>
</feature>
<evidence type="ECO:0000313" key="4">
    <source>
        <dbReference type="EMBL" id="ORX71788.1"/>
    </source>
</evidence>
<reference evidence="4 5" key="1">
    <citation type="submission" date="2016-07" db="EMBL/GenBank/DDBJ databases">
        <title>Pervasive Adenine N6-methylation of Active Genes in Fungi.</title>
        <authorList>
            <consortium name="DOE Joint Genome Institute"/>
            <person name="Mondo S.J."/>
            <person name="Dannebaum R.O."/>
            <person name="Kuo R.C."/>
            <person name="Labutti K."/>
            <person name="Haridas S."/>
            <person name="Kuo A."/>
            <person name="Salamov A."/>
            <person name="Ahrendt S.R."/>
            <person name="Lipzen A."/>
            <person name="Sullivan W."/>
            <person name="Andreopoulos W.B."/>
            <person name="Clum A."/>
            <person name="Lindquist E."/>
            <person name="Daum C."/>
            <person name="Ramamoorthy G.K."/>
            <person name="Gryganskyi A."/>
            <person name="Culley D."/>
            <person name="Magnuson J.K."/>
            <person name="James T.Y."/>
            <person name="O'Malley M.A."/>
            <person name="Stajich J.E."/>
            <person name="Spatafora J.W."/>
            <person name="Visel A."/>
            <person name="Grigoriev I.V."/>
        </authorList>
    </citation>
    <scope>NUCLEOTIDE SEQUENCE [LARGE SCALE GENOMIC DNA]</scope>
    <source>
        <strain evidence="4 5">ATCC 12442</strain>
    </source>
</reference>
<name>A0A1Y1WEL8_9FUNG</name>
<gene>
    <name evidence="4" type="ORF">DL89DRAFT_265500</name>
</gene>
<feature type="transmembrane region" description="Helical" evidence="2">
    <location>
        <begin position="160"/>
        <end position="185"/>
    </location>
</feature>
<dbReference type="OrthoDB" id="5570013at2759"/>
<keyword evidence="2" id="KW-0812">Transmembrane</keyword>